<evidence type="ECO:0000256" key="4">
    <source>
        <dbReference type="ARBA" id="ARBA00022679"/>
    </source>
</evidence>
<evidence type="ECO:0000256" key="10">
    <source>
        <dbReference type="HAMAP-Rule" id="MF_00086"/>
    </source>
</evidence>
<evidence type="ECO:0000259" key="13">
    <source>
        <dbReference type="Pfam" id="PF00438"/>
    </source>
</evidence>
<evidence type="ECO:0000256" key="11">
    <source>
        <dbReference type="RuleBase" id="RU000542"/>
    </source>
</evidence>
<dbReference type="Pfam" id="PF02772">
    <property type="entry name" value="S-AdoMet_synt_M"/>
    <property type="match status" value="1"/>
</dbReference>
<keyword evidence="5 10" id="KW-0479">Metal-binding</keyword>
<feature type="domain" description="S-adenosylmethionine synthetase N-terminal" evidence="13">
    <location>
        <begin position="4"/>
        <end position="100"/>
    </location>
</feature>
<evidence type="ECO:0000256" key="8">
    <source>
        <dbReference type="ARBA" id="ARBA00022842"/>
    </source>
</evidence>
<protein>
    <recommendedName>
        <fullName evidence="10">S-adenosylmethionine synthase</fullName>
        <shortName evidence="10">AdoMet synthase</shortName>
        <ecNumber evidence="10">2.5.1.6</ecNumber>
    </recommendedName>
    <alternativeName>
        <fullName evidence="10">MAT</fullName>
    </alternativeName>
    <alternativeName>
        <fullName evidence="10">Methionine adenosyltransferase</fullName>
    </alternativeName>
</protein>
<dbReference type="PROSITE" id="PS00376">
    <property type="entry name" value="ADOMET_SYNTHASE_1"/>
    <property type="match status" value="1"/>
</dbReference>
<dbReference type="PROSITE" id="PS00377">
    <property type="entry name" value="ADOMET_SYNTHASE_2"/>
    <property type="match status" value="1"/>
</dbReference>
<feature type="region of interest" description="Flexible loop" evidence="10">
    <location>
        <begin position="99"/>
        <end position="109"/>
    </location>
</feature>
<dbReference type="Pfam" id="PF02773">
    <property type="entry name" value="S-AdoMet_synt_C"/>
    <property type="match status" value="1"/>
</dbReference>
<keyword evidence="7 10" id="KW-0067">ATP-binding</keyword>
<comment type="pathway">
    <text evidence="1 10">Amino-acid biosynthesis; S-adenosyl-L-methionine biosynthesis; S-adenosyl-L-methionine from L-methionine: step 1/1.</text>
</comment>
<keyword evidence="4 10" id="KW-0808">Transferase</keyword>
<comment type="subunit">
    <text evidence="10">Homotetramer; dimer of dimers.</text>
</comment>
<evidence type="ECO:0000256" key="2">
    <source>
        <dbReference type="ARBA" id="ARBA00009685"/>
    </source>
</evidence>
<feature type="binding site" evidence="10">
    <location>
        <position position="17"/>
    </location>
    <ligand>
        <name>Mg(2+)</name>
        <dbReference type="ChEBI" id="CHEBI:18420"/>
    </ligand>
</feature>
<accession>A0A9C9K068</accession>
<dbReference type="AlphaFoldDB" id="A0A9C9K068"/>
<evidence type="ECO:0000256" key="12">
    <source>
        <dbReference type="RuleBase" id="RU004462"/>
    </source>
</evidence>
<feature type="binding site" description="in other chain" evidence="10">
    <location>
        <position position="99"/>
    </location>
    <ligand>
        <name>L-methionine</name>
        <dbReference type="ChEBI" id="CHEBI:57844"/>
        <note>ligand shared between two neighboring subunits</note>
    </ligand>
</feature>
<comment type="subcellular location">
    <subcellularLocation>
        <location evidence="10 11">Cytoplasm</location>
    </subcellularLocation>
</comment>
<keyword evidence="10" id="KW-0963">Cytoplasm</keyword>
<feature type="binding site" description="in other chain" evidence="10">
    <location>
        <begin position="240"/>
        <end position="241"/>
    </location>
    <ligand>
        <name>ATP</name>
        <dbReference type="ChEBI" id="CHEBI:30616"/>
        <note>ligand shared between two neighboring subunits</note>
    </ligand>
</feature>
<dbReference type="PIRSF" id="PIRSF000497">
    <property type="entry name" value="MAT"/>
    <property type="match status" value="1"/>
</dbReference>
<comment type="similarity">
    <text evidence="2 10 12">Belongs to the AdoMet synthase family.</text>
</comment>
<comment type="function">
    <text evidence="10">Catalyzes the formation of S-adenosylmethionine (AdoMet) from methionine and ATP. The overall synthetic reaction is composed of two sequential steps, AdoMet formation and the subsequent tripolyphosphate hydrolysis which occurs prior to release of AdoMet from the enzyme.</text>
</comment>
<evidence type="ECO:0000256" key="1">
    <source>
        <dbReference type="ARBA" id="ARBA00005224"/>
    </source>
</evidence>
<dbReference type="Proteomes" id="UP000885826">
    <property type="component" value="Unassembled WGS sequence"/>
</dbReference>
<dbReference type="GO" id="GO:0005524">
    <property type="term" value="F:ATP binding"/>
    <property type="evidence" value="ECO:0007669"/>
    <property type="project" value="UniProtKB-UniRule"/>
</dbReference>
<evidence type="ECO:0000256" key="7">
    <source>
        <dbReference type="ARBA" id="ARBA00022840"/>
    </source>
</evidence>
<dbReference type="HAMAP" id="MF_00086">
    <property type="entry name" value="S_AdoMet_synth1"/>
    <property type="match status" value="1"/>
</dbReference>
<feature type="binding site" description="in other chain" evidence="10">
    <location>
        <begin position="225"/>
        <end position="226"/>
    </location>
    <ligand>
        <name>ATP</name>
        <dbReference type="ChEBI" id="CHEBI:30616"/>
        <note>ligand shared between two neighboring subunits</note>
    </ligand>
</feature>
<feature type="domain" description="S-adenosylmethionine synthetase C-terminal" evidence="15">
    <location>
        <begin position="228"/>
        <end position="366"/>
    </location>
</feature>
<dbReference type="FunFam" id="3.30.300.10:FF:000003">
    <property type="entry name" value="S-adenosylmethionine synthase"/>
    <property type="match status" value="1"/>
</dbReference>
<feature type="binding site" description="in other chain" evidence="10">
    <location>
        <begin position="159"/>
        <end position="161"/>
    </location>
    <ligand>
        <name>ATP</name>
        <dbReference type="ChEBI" id="CHEBI:30616"/>
        <note>ligand shared between two neighboring subunits</note>
    </ligand>
</feature>
<dbReference type="SUPFAM" id="SSF55973">
    <property type="entry name" value="S-adenosylmethionine synthetase"/>
    <property type="match status" value="3"/>
</dbReference>
<reference evidence="16" key="1">
    <citation type="journal article" date="2020" name="mSystems">
        <title>Genome- and Community-Level Interaction Insights into Carbon Utilization and Element Cycling Functions of Hydrothermarchaeota in Hydrothermal Sediment.</title>
        <authorList>
            <person name="Zhou Z."/>
            <person name="Liu Y."/>
            <person name="Xu W."/>
            <person name="Pan J."/>
            <person name="Luo Z.H."/>
            <person name="Li M."/>
        </authorList>
    </citation>
    <scope>NUCLEOTIDE SEQUENCE</scope>
    <source>
        <strain evidence="16">HyVt-388</strain>
    </source>
</reference>
<evidence type="ECO:0000313" key="16">
    <source>
        <dbReference type="EMBL" id="HEC78568.1"/>
    </source>
</evidence>
<feature type="binding site" description="in other chain" evidence="10">
    <location>
        <position position="56"/>
    </location>
    <ligand>
        <name>L-methionine</name>
        <dbReference type="ChEBI" id="CHEBI:57844"/>
        <note>ligand shared between two neighboring subunits</note>
    </ligand>
</feature>
<dbReference type="InterPro" id="IPR022629">
    <property type="entry name" value="S-AdoMet_synt_central"/>
</dbReference>
<feature type="binding site" evidence="10">
    <location>
        <position position="234"/>
    </location>
    <ligand>
        <name>L-methionine</name>
        <dbReference type="ChEBI" id="CHEBI:57844"/>
        <note>ligand shared between two neighboring subunits</note>
    </ligand>
</feature>
<keyword evidence="8 10" id="KW-0460">Magnesium</keyword>
<organism evidence="16 17">
    <name type="scientific">candidate division WOR-3 bacterium</name>
    <dbReference type="NCBI Taxonomy" id="2052148"/>
    <lineage>
        <taxon>Bacteria</taxon>
        <taxon>Bacteria division WOR-3</taxon>
    </lineage>
</organism>
<dbReference type="NCBIfam" id="TIGR01034">
    <property type="entry name" value="metK"/>
    <property type="match status" value="1"/>
</dbReference>
<dbReference type="InterPro" id="IPR022636">
    <property type="entry name" value="S-AdoMet_synthetase_sfam"/>
</dbReference>
<comment type="caution">
    <text evidence="16">The sequence shown here is derived from an EMBL/GenBank/DDBJ whole genome shotgun (WGS) entry which is preliminary data.</text>
</comment>
<feature type="binding site" evidence="10">
    <location>
        <position position="43"/>
    </location>
    <ligand>
        <name>K(+)</name>
        <dbReference type="ChEBI" id="CHEBI:29103"/>
    </ligand>
</feature>
<dbReference type="InterPro" id="IPR022631">
    <property type="entry name" value="ADOMET_SYNTHASE_CS"/>
</dbReference>
<dbReference type="GO" id="GO:0006730">
    <property type="term" value="P:one-carbon metabolic process"/>
    <property type="evidence" value="ECO:0007669"/>
    <property type="project" value="UniProtKB-KW"/>
</dbReference>
<dbReference type="Pfam" id="PF00438">
    <property type="entry name" value="S-AdoMet_synt_N"/>
    <property type="match status" value="1"/>
</dbReference>
<dbReference type="CDD" id="cd18079">
    <property type="entry name" value="S-AdoMet_synt"/>
    <property type="match status" value="1"/>
</dbReference>
<comment type="catalytic activity">
    <reaction evidence="10">
        <text>L-methionine + ATP + H2O = S-adenosyl-L-methionine + phosphate + diphosphate</text>
        <dbReference type="Rhea" id="RHEA:21080"/>
        <dbReference type="ChEBI" id="CHEBI:15377"/>
        <dbReference type="ChEBI" id="CHEBI:30616"/>
        <dbReference type="ChEBI" id="CHEBI:33019"/>
        <dbReference type="ChEBI" id="CHEBI:43474"/>
        <dbReference type="ChEBI" id="CHEBI:57844"/>
        <dbReference type="ChEBI" id="CHEBI:59789"/>
        <dbReference type="EC" id="2.5.1.6"/>
    </reaction>
</comment>
<proteinExistence type="inferred from homology"/>
<feature type="domain" description="S-adenosylmethionine synthetase central" evidence="14">
    <location>
        <begin position="111"/>
        <end position="226"/>
    </location>
</feature>
<feature type="binding site" evidence="10">
    <location>
        <position position="261"/>
    </location>
    <ligand>
        <name>ATP</name>
        <dbReference type="ChEBI" id="CHEBI:30616"/>
        <note>ligand shared between two neighboring subunits</note>
    </ligand>
</feature>
<name>A0A9C9K068_UNCW3</name>
<evidence type="ECO:0000259" key="14">
    <source>
        <dbReference type="Pfam" id="PF02772"/>
    </source>
</evidence>
<dbReference type="InterPro" id="IPR022628">
    <property type="entry name" value="S-AdoMet_synt_N"/>
</dbReference>
<feature type="binding site" evidence="10">
    <location>
        <position position="234"/>
    </location>
    <ligand>
        <name>ATP</name>
        <dbReference type="ChEBI" id="CHEBI:30616"/>
        <note>ligand shared between two neighboring subunits</note>
    </ligand>
</feature>
<keyword evidence="3 10" id="KW-0554">One-carbon metabolism</keyword>
<evidence type="ECO:0000256" key="3">
    <source>
        <dbReference type="ARBA" id="ARBA00022563"/>
    </source>
</evidence>
<dbReference type="GO" id="GO:0000287">
    <property type="term" value="F:magnesium ion binding"/>
    <property type="evidence" value="ECO:0007669"/>
    <property type="project" value="UniProtKB-UniRule"/>
</dbReference>
<evidence type="ECO:0000256" key="9">
    <source>
        <dbReference type="ARBA" id="ARBA00022958"/>
    </source>
</evidence>
<feature type="binding site" description="in other chain" evidence="10">
    <location>
        <position position="265"/>
    </location>
    <ligand>
        <name>L-methionine</name>
        <dbReference type="ChEBI" id="CHEBI:57844"/>
        <note>ligand shared between two neighboring subunits</note>
    </ligand>
</feature>
<dbReference type="InterPro" id="IPR022630">
    <property type="entry name" value="S-AdoMet_synt_C"/>
</dbReference>
<keyword evidence="6 10" id="KW-0547">Nucleotide-binding</keyword>
<dbReference type="Gene3D" id="3.30.300.10">
    <property type="match status" value="3"/>
</dbReference>
<evidence type="ECO:0000256" key="5">
    <source>
        <dbReference type="ARBA" id="ARBA00022723"/>
    </source>
</evidence>
<feature type="binding site" description="in other chain" evidence="10">
    <location>
        <position position="15"/>
    </location>
    <ligand>
        <name>ATP</name>
        <dbReference type="ChEBI" id="CHEBI:30616"/>
        <note>ligand shared between two neighboring subunits</note>
    </ligand>
</feature>
<comment type="cofactor">
    <cofactor evidence="10">
        <name>K(+)</name>
        <dbReference type="ChEBI" id="CHEBI:29103"/>
    </cofactor>
    <text evidence="10">Binds 1 potassium ion per subunit.</text>
</comment>
<dbReference type="GO" id="GO:0004478">
    <property type="term" value="F:methionine adenosyltransferase activity"/>
    <property type="evidence" value="ECO:0007669"/>
    <property type="project" value="UniProtKB-UniRule"/>
</dbReference>
<sequence>MARYFITAESVTEGHPDKICDQVSDAVLDAILEKDPFGRVALETLATRGLIFVSGEISTNCYVSIADIVRSLLYEIGYTDTDMGIDAETCSVITAIQEQSKDIAMGVDIGGAGDQGMMYGYATNETPELMPLPIILAHKVVRQLSEIRKANVVDYLHPDGKTQITVEYEDRKPLRIHTIILSAQHHVDVSNEKLHADLKKYVIEKIVPGELLDDRTKILINPTGRFVIGGPQGDTGLTGRKIMVDTYGGIGHHGGGCFSGKDPTKVDRSASYMARYVAKNLVAADVCEKVEVSLSYAIGVADPIAISVNTFGTSKIDESKIVAILKKLFDFTPQGIIDKLKLRRPIYRRTACYGHFGREEEGFTWEICDMAEAIKREAGIG</sequence>
<dbReference type="InterPro" id="IPR002133">
    <property type="entry name" value="S-AdoMet_synthetase"/>
</dbReference>
<evidence type="ECO:0000259" key="15">
    <source>
        <dbReference type="Pfam" id="PF02773"/>
    </source>
</evidence>
<dbReference type="EMBL" id="DRIG01000059">
    <property type="protein sequence ID" value="HEC78568.1"/>
    <property type="molecule type" value="Genomic_DNA"/>
</dbReference>
<comment type="caution">
    <text evidence="10">Lacks conserved residue(s) required for the propagation of feature annotation.</text>
</comment>
<evidence type="ECO:0000256" key="6">
    <source>
        <dbReference type="ARBA" id="ARBA00022741"/>
    </source>
</evidence>
<gene>
    <name evidence="10" type="primary">metK</name>
    <name evidence="16" type="ORF">ENI34_05415</name>
</gene>
<dbReference type="GO" id="GO:0006556">
    <property type="term" value="P:S-adenosylmethionine biosynthetic process"/>
    <property type="evidence" value="ECO:0007669"/>
    <property type="project" value="UniProtKB-UniRule"/>
</dbReference>
<comment type="cofactor">
    <cofactor evidence="10">
        <name>Mg(2+)</name>
        <dbReference type="ChEBI" id="CHEBI:18420"/>
    </cofactor>
    <text evidence="10">Binds 2 divalent ions per subunit.</text>
</comment>
<evidence type="ECO:0000313" key="17">
    <source>
        <dbReference type="Proteomes" id="UP000885826"/>
    </source>
</evidence>
<dbReference type="PANTHER" id="PTHR11964">
    <property type="entry name" value="S-ADENOSYLMETHIONINE SYNTHETASE"/>
    <property type="match status" value="1"/>
</dbReference>
<dbReference type="GO" id="GO:0005737">
    <property type="term" value="C:cytoplasm"/>
    <property type="evidence" value="ECO:0007669"/>
    <property type="project" value="UniProtKB-SubCell"/>
</dbReference>
<keyword evidence="9 10" id="KW-0630">Potassium</keyword>
<dbReference type="EC" id="2.5.1.6" evidence="10"/>